<accession>A0A9D5B158</accession>
<name>A0A9D5B158_PEA</name>
<feature type="domain" description="DUF4216" evidence="1">
    <location>
        <begin position="346"/>
        <end position="406"/>
    </location>
</feature>
<dbReference type="PANTHER" id="PTHR48258:SF8">
    <property type="entry name" value="DUF4216 DOMAIN-CONTAINING PROTEIN"/>
    <property type="match status" value="1"/>
</dbReference>
<dbReference type="InterPro" id="IPR029480">
    <property type="entry name" value="Transpos_assoc"/>
</dbReference>
<evidence type="ECO:0000259" key="1">
    <source>
        <dbReference type="Pfam" id="PF13952"/>
    </source>
</evidence>
<evidence type="ECO:0000313" key="3">
    <source>
        <dbReference type="EMBL" id="KAI5431692.1"/>
    </source>
</evidence>
<protein>
    <recommendedName>
        <fullName evidence="5">Transposase-associated domain-containing protein</fullName>
    </recommendedName>
</protein>
<dbReference type="Gramene" id="Psat03G0574500-T1">
    <property type="protein sequence ID" value="KAI5431692.1"/>
    <property type="gene ID" value="KIW84_035745"/>
</dbReference>
<gene>
    <name evidence="3" type="ORF">KIW84_035745</name>
</gene>
<evidence type="ECO:0000259" key="2">
    <source>
        <dbReference type="Pfam" id="PF13963"/>
    </source>
</evidence>
<dbReference type="AlphaFoldDB" id="A0A9D5B158"/>
<comment type="caution">
    <text evidence="3">The sequence shown here is derived from an EMBL/GenBank/DDBJ whole genome shotgun (WGS) entry which is preliminary data.</text>
</comment>
<organism evidence="3 4">
    <name type="scientific">Pisum sativum</name>
    <name type="common">Garden pea</name>
    <name type="synonym">Lathyrus oleraceus</name>
    <dbReference type="NCBI Taxonomy" id="3888"/>
    <lineage>
        <taxon>Eukaryota</taxon>
        <taxon>Viridiplantae</taxon>
        <taxon>Streptophyta</taxon>
        <taxon>Embryophyta</taxon>
        <taxon>Tracheophyta</taxon>
        <taxon>Spermatophyta</taxon>
        <taxon>Magnoliopsida</taxon>
        <taxon>eudicotyledons</taxon>
        <taxon>Gunneridae</taxon>
        <taxon>Pentapetalae</taxon>
        <taxon>rosids</taxon>
        <taxon>fabids</taxon>
        <taxon>Fabales</taxon>
        <taxon>Fabaceae</taxon>
        <taxon>Papilionoideae</taxon>
        <taxon>50 kb inversion clade</taxon>
        <taxon>NPAAA clade</taxon>
        <taxon>Hologalegina</taxon>
        <taxon>IRL clade</taxon>
        <taxon>Fabeae</taxon>
        <taxon>Lathyrus</taxon>
    </lineage>
</organism>
<sequence length="483" mass="56066">MDKAWTKLPRHWKTYRKGVRSFLDFAYTKGRPQGREISCPCAHCANCKWARRHVVHDHLIAAGFVEGYDVWVNHGEDISSPMTINKDTKEQDNSLDDIDGLLYDTFRNVVEEEENNEGPNEDARKFYKLINEAKQELYPGCESFSTLSFIIRLYLLKCLHGWSNASFTSLLELLKEAIPDLNIPESFNKTKAMISDLGGKKNGKPFFLDSTTKAQAHRYLLFNCDEVNTFIREHDDIVSSQTKGRRWVKAKTQSHDFSEWFKTRALKDDVSIQLQDFSRGPCDTAKRFSGYLINGYRFHTMKRDARRETQNSGVTLVSLTPSFASSKDENPKIEVVTYYGAIGDIIELDYYSQFSFVLFKCDWFEVEEDKYGLTCVYFNKKSYQNEPFVLPSQVHQCFYAQDPLDASRQYVMKTDPRDLYSMGDLPDLMAQESYQSDPFDAELNWVREDIPGTIVDKPPPFMQETRYEDDELNFLCLNILQNK</sequence>
<dbReference type="PANTHER" id="PTHR48258">
    <property type="entry name" value="DUF4218 DOMAIN-CONTAINING PROTEIN-RELATED"/>
    <property type="match status" value="1"/>
</dbReference>
<reference evidence="3 4" key="1">
    <citation type="journal article" date="2022" name="Nat. Genet.">
        <title>Improved pea reference genome and pan-genome highlight genomic features and evolutionary characteristics.</title>
        <authorList>
            <person name="Yang T."/>
            <person name="Liu R."/>
            <person name="Luo Y."/>
            <person name="Hu S."/>
            <person name="Wang D."/>
            <person name="Wang C."/>
            <person name="Pandey M.K."/>
            <person name="Ge S."/>
            <person name="Xu Q."/>
            <person name="Li N."/>
            <person name="Li G."/>
            <person name="Huang Y."/>
            <person name="Saxena R.K."/>
            <person name="Ji Y."/>
            <person name="Li M."/>
            <person name="Yan X."/>
            <person name="He Y."/>
            <person name="Liu Y."/>
            <person name="Wang X."/>
            <person name="Xiang C."/>
            <person name="Varshney R.K."/>
            <person name="Ding H."/>
            <person name="Gao S."/>
            <person name="Zong X."/>
        </authorList>
    </citation>
    <scope>NUCLEOTIDE SEQUENCE [LARGE SCALE GENOMIC DNA]</scope>
    <source>
        <strain evidence="3 4">cv. Zhongwan 6</strain>
    </source>
</reference>
<feature type="domain" description="Transposase-associated" evidence="2">
    <location>
        <begin position="3"/>
        <end position="76"/>
    </location>
</feature>
<dbReference type="Pfam" id="PF13963">
    <property type="entry name" value="Transpos_assoc"/>
    <property type="match status" value="1"/>
</dbReference>
<dbReference type="Proteomes" id="UP001058974">
    <property type="component" value="Chromosome 3"/>
</dbReference>
<dbReference type="EMBL" id="JAMSHJ010000003">
    <property type="protein sequence ID" value="KAI5431692.1"/>
    <property type="molecule type" value="Genomic_DNA"/>
</dbReference>
<keyword evidence="4" id="KW-1185">Reference proteome</keyword>
<evidence type="ECO:0000313" key="4">
    <source>
        <dbReference type="Proteomes" id="UP001058974"/>
    </source>
</evidence>
<proteinExistence type="predicted"/>
<evidence type="ECO:0008006" key="5">
    <source>
        <dbReference type="Google" id="ProtNLM"/>
    </source>
</evidence>
<dbReference type="InterPro" id="IPR025312">
    <property type="entry name" value="DUF4216"/>
</dbReference>
<dbReference type="Pfam" id="PF13952">
    <property type="entry name" value="DUF4216"/>
    <property type="match status" value="1"/>
</dbReference>